<reference evidence="1 2" key="1">
    <citation type="submission" date="2024-08" db="EMBL/GenBank/DDBJ databases">
        <authorList>
            <person name="Ishaq N."/>
        </authorList>
    </citation>
    <scope>NUCLEOTIDE SEQUENCE [LARGE SCALE GENOMIC DNA]</scope>
    <source>
        <strain evidence="1 2">DSM 18651</strain>
    </source>
</reference>
<accession>A0ABV4P4D5</accession>
<organism evidence="1 2">
    <name type="scientific">Microbulbifer epialgicus</name>
    <dbReference type="NCBI Taxonomy" id="393907"/>
    <lineage>
        <taxon>Bacteria</taxon>
        <taxon>Pseudomonadati</taxon>
        <taxon>Pseudomonadota</taxon>
        <taxon>Gammaproteobacteria</taxon>
        <taxon>Cellvibrionales</taxon>
        <taxon>Microbulbiferaceae</taxon>
        <taxon>Microbulbifer</taxon>
    </lineage>
</organism>
<evidence type="ECO:0000313" key="2">
    <source>
        <dbReference type="Proteomes" id="UP001569428"/>
    </source>
</evidence>
<protein>
    <submittedName>
        <fullName evidence="1">Uncharacterized protein</fullName>
    </submittedName>
</protein>
<dbReference type="RefSeq" id="WP_371841027.1">
    <property type="nucleotide sequence ID" value="NZ_JBGMEK010000079.1"/>
</dbReference>
<keyword evidence="2" id="KW-1185">Reference proteome</keyword>
<evidence type="ECO:0000313" key="1">
    <source>
        <dbReference type="EMBL" id="MFA0813245.1"/>
    </source>
</evidence>
<gene>
    <name evidence="1" type="ORF">ACCI49_20290</name>
</gene>
<dbReference type="EMBL" id="JBGMEK010000079">
    <property type="protein sequence ID" value="MFA0813245.1"/>
    <property type="molecule type" value="Genomic_DNA"/>
</dbReference>
<name>A0ABV4P4D5_9GAMM</name>
<dbReference type="Proteomes" id="UP001569428">
    <property type="component" value="Unassembled WGS sequence"/>
</dbReference>
<comment type="caution">
    <text evidence="1">The sequence shown here is derived from an EMBL/GenBank/DDBJ whole genome shotgun (WGS) entry which is preliminary data.</text>
</comment>
<sequence>MTDDNGPVFAPAKILGNQEAQRLADKLFQHYGSDHINFNKVYAVVSERPASFSILYKDDIPVWMHDLTVYGLAIDSKGPRGGKGWKRAGIKSNY</sequence>
<proteinExistence type="predicted"/>